<dbReference type="Proteomes" id="UP001597343">
    <property type="component" value="Unassembled WGS sequence"/>
</dbReference>
<dbReference type="RefSeq" id="WP_386047195.1">
    <property type="nucleotide sequence ID" value="NZ_JBHUIO010000008.1"/>
</dbReference>
<keyword evidence="1" id="KW-0547">Nucleotide-binding</keyword>
<keyword evidence="3" id="KW-0175">Coiled coil</keyword>
<dbReference type="PROSITE" id="PS50893">
    <property type="entry name" value="ABC_TRANSPORTER_2"/>
    <property type="match status" value="2"/>
</dbReference>
<dbReference type="InterPro" id="IPR017871">
    <property type="entry name" value="ABC_transporter-like_CS"/>
</dbReference>
<dbReference type="InterPro" id="IPR032524">
    <property type="entry name" value="ABC_tran_C"/>
</dbReference>
<organism evidence="6 7">
    <name type="scientific">Tumebacillus lipolyticus</name>
    <dbReference type="NCBI Taxonomy" id="1280370"/>
    <lineage>
        <taxon>Bacteria</taxon>
        <taxon>Bacillati</taxon>
        <taxon>Bacillota</taxon>
        <taxon>Bacilli</taxon>
        <taxon>Bacillales</taxon>
        <taxon>Alicyclobacillaceae</taxon>
        <taxon>Tumebacillus</taxon>
    </lineage>
</organism>
<dbReference type="SMART" id="SM00382">
    <property type="entry name" value="AAA"/>
    <property type="match status" value="2"/>
</dbReference>
<dbReference type="InterPro" id="IPR027417">
    <property type="entry name" value="P-loop_NTPase"/>
</dbReference>
<dbReference type="InterPro" id="IPR003593">
    <property type="entry name" value="AAA+_ATPase"/>
</dbReference>
<dbReference type="CDD" id="cd03221">
    <property type="entry name" value="ABCF_EF-3"/>
    <property type="match status" value="2"/>
</dbReference>
<dbReference type="InterPro" id="IPR003439">
    <property type="entry name" value="ABC_transporter-like_ATP-bd"/>
</dbReference>
<dbReference type="PANTHER" id="PTHR42855">
    <property type="entry name" value="ABC TRANSPORTER ATP-BINDING SUBUNIT"/>
    <property type="match status" value="1"/>
</dbReference>
<accession>A0ABW4ZXX4</accession>
<dbReference type="InterPro" id="IPR037118">
    <property type="entry name" value="Val-tRNA_synth_C_sf"/>
</dbReference>
<dbReference type="EMBL" id="JBHUIO010000008">
    <property type="protein sequence ID" value="MFD2170852.1"/>
    <property type="molecule type" value="Genomic_DNA"/>
</dbReference>
<keyword evidence="7" id="KW-1185">Reference proteome</keyword>
<name>A0ABW4ZXX4_9BACL</name>
<dbReference type="Gene3D" id="3.40.50.300">
    <property type="entry name" value="P-loop containing nucleotide triphosphate hydrolases"/>
    <property type="match status" value="2"/>
</dbReference>
<dbReference type="Pfam" id="PF12848">
    <property type="entry name" value="ABC_tran_Xtn"/>
    <property type="match status" value="1"/>
</dbReference>
<evidence type="ECO:0000259" key="5">
    <source>
        <dbReference type="PROSITE" id="PS50893"/>
    </source>
</evidence>
<dbReference type="InterPro" id="IPR032781">
    <property type="entry name" value="ABC_tran_Xtn"/>
</dbReference>
<gene>
    <name evidence="6" type="primary">abc-f</name>
    <name evidence="6" type="ORF">ACFSOY_12750</name>
</gene>
<dbReference type="PANTHER" id="PTHR42855:SF2">
    <property type="entry name" value="DRUG RESISTANCE ABC TRANSPORTER,ATP-BINDING PROTEIN"/>
    <property type="match status" value="1"/>
</dbReference>
<keyword evidence="2" id="KW-0067">ATP-binding</keyword>
<feature type="region of interest" description="Disordered" evidence="4">
    <location>
        <begin position="548"/>
        <end position="577"/>
    </location>
</feature>
<sequence>MMVSVQHVQKYYGANLVFADITLEIRQRERVGLIGRNGEGKTTLFKLISGEQAQDGGQIHIRKGTKIGTLSQIPDYGDRTTVYDVIARGYAGLRECQSQIGELEKAMADPAIYEQAAKLEAVLAEYDRLREQFEREGGYEMEANIDRVVEGLRVPKEQLQRPFASLSGGEKTKIGLAALLLEQPDLLMLDEPTNHLDMKAIEWLEGYLRDYQGTIIAISHDRYFLDKVVTKVIEIEDGEAFTYHTDYSGYQQEKEARLLNEFADYQEQQKKIKKMQETIKQLIEWGRRNPQNPKFHRRAASMQKALDRMEKLKRPKLEQEAMELSWQMKDRSGQQVVLLEEAEKAFGERTLFAGVNDVLAYGERVFLIGDNGAGKSTLFKMILGLEAPSSGLVRLGARVEVGYLAQEEAPKEEAKSVLQFFKEAVRMEEGQARGQLARFLFYGPDVFRQVKNLSGGEWSRLRLALLMFQKPNLLLLDEPTNHLDIVSREALEEALDDFPGTLLVISHDRYFINRLAHKIWALEGGSLTRYLGDFDFYKEKVAERSLSVPERPLSVPEPPAVPTAQQERESSLTESKQLKKVNPYRKAQLEEQVISLEAELNELEQALLDPSISSDASKLNELCAERDSVQAKLEDALAAWLASEE</sequence>
<evidence type="ECO:0000256" key="1">
    <source>
        <dbReference type="ARBA" id="ARBA00022741"/>
    </source>
</evidence>
<reference evidence="7" key="1">
    <citation type="journal article" date="2019" name="Int. J. Syst. Evol. Microbiol.">
        <title>The Global Catalogue of Microorganisms (GCM) 10K type strain sequencing project: providing services to taxonomists for standard genome sequencing and annotation.</title>
        <authorList>
            <consortium name="The Broad Institute Genomics Platform"/>
            <consortium name="The Broad Institute Genome Sequencing Center for Infectious Disease"/>
            <person name="Wu L."/>
            <person name="Ma J."/>
        </authorList>
    </citation>
    <scope>NUCLEOTIDE SEQUENCE [LARGE SCALE GENOMIC DNA]</scope>
    <source>
        <strain evidence="7">CGMCC 1.13574</strain>
    </source>
</reference>
<evidence type="ECO:0000313" key="6">
    <source>
        <dbReference type="EMBL" id="MFD2170852.1"/>
    </source>
</evidence>
<dbReference type="InterPro" id="IPR051309">
    <property type="entry name" value="ABCF_ATPase"/>
</dbReference>
<proteinExistence type="predicted"/>
<evidence type="ECO:0000256" key="4">
    <source>
        <dbReference type="SAM" id="MobiDB-lite"/>
    </source>
</evidence>
<dbReference type="Pfam" id="PF16326">
    <property type="entry name" value="ABC_tran_CTD"/>
    <property type="match status" value="1"/>
</dbReference>
<protein>
    <submittedName>
        <fullName evidence="6">Ribosomal protection-like ABC-F family protein</fullName>
    </submittedName>
</protein>
<comment type="caution">
    <text evidence="6">The sequence shown here is derived from an EMBL/GenBank/DDBJ whole genome shotgun (WGS) entry which is preliminary data.</text>
</comment>
<feature type="domain" description="ABC transporter" evidence="5">
    <location>
        <begin position="3"/>
        <end position="262"/>
    </location>
</feature>
<dbReference type="NCBIfam" id="NF000355">
    <property type="entry name" value="ribo_prot_ABC_F"/>
    <property type="match status" value="1"/>
</dbReference>
<dbReference type="Pfam" id="PF00005">
    <property type="entry name" value="ABC_tran"/>
    <property type="match status" value="2"/>
</dbReference>
<dbReference type="SUPFAM" id="SSF52540">
    <property type="entry name" value="P-loop containing nucleoside triphosphate hydrolases"/>
    <property type="match status" value="2"/>
</dbReference>
<feature type="coiled-coil region" evidence="3">
    <location>
        <begin position="586"/>
        <end position="639"/>
    </location>
</feature>
<dbReference type="PROSITE" id="PS00211">
    <property type="entry name" value="ABC_TRANSPORTER_1"/>
    <property type="match status" value="2"/>
</dbReference>
<feature type="domain" description="ABC transporter" evidence="5">
    <location>
        <begin position="337"/>
        <end position="549"/>
    </location>
</feature>
<evidence type="ECO:0000256" key="3">
    <source>
        <dbReference type="SAM" id="Coils"/>
    </source>
</evidence>
<dbReference type="Gene3D" id="1.10.287.380">
    <property type="entry name" value="Valyl-tRNA synthetase, C-terminal domain"/>
    <property type="match status" value="1"/>
</dbReference>
<evidence type="ECO:0000313" key="7">
    <source>
        <dbReference type="Proteomes" id="UP001597343"/>
    </source>
</evidence>
<evidence type="ECO:0000256" key="2">
    <source>
        <dbReference type="ARBA" id="ARBA00022840"/>
    </source>
</evidence>